<feature type="region of interest" description="Disordered" evidence="1">
    <location>
        <begin position="1"/>
        <end position="23"/>
    </location>
</feature>
<keyword evidence="3" id="KW-1185">Reference proteome</keyword>
<name>A0AAE0G5A4_9CHLO</name>
<reference evidence="2 3" key="1">
    <citation type="journal article" date="2015" name="Genome Biol. Evol.">
        <title>Comparative Genomics of a Bacterivorous Green Alga Reveals Evolutionary Causalities and Consequences of Phago-Mixotrophic Mode of Nutrition.</title>
        <authorList>
            <person name="Burns J.A."/>
            <person name="Paasch A."/>
            <person name="Narechania A."/>
            <person name="Kim E."/>
        </authorList>
    </citation>
    <scope>NUCLEOTIDE SEQUENCE [LARGE SCALE GENOMIC DNA]</scope>
    <source>
        <strain evidence="2 3">PLY_AMNH</strain>
    </source>
</reference>
<feature type="region of interest" description="Disordered" evidence="1">
    <location>
        <begin position="375"/>
        <end position="403"/>
    </location>
</feature>
<organism evidence="2 3">
    <name type="scientific">Cymbomonas tetramitiformis</name>
    <dbReference type="NCBI Taxonomy" id="36881"/>
    <lineage>
        <taxon>Eukaryota</taxon>
        <taxon>Viridiplantae</taxon>
        <taxon>Chlorophyta</taxon>
        <taxon>Pyramimonadophyceae</taxon>
        <taxon>Pyramimonadales</taxon>
        <taxon>Pyramimonadaceae</taxon>
        <taxon>Cymbomonas</taxon>
    </lineage>
</organism>
<evidence type="ECO:0000256" key="1">
    <source>
        <dbReference type="SAM" id="MobiDB-lite"/>
    </source>
</evidence>
<feature type="region of interest" description="Disordered" evidence="1">
    <location>
        <begin position="521"/>
        <end position="556"/>
    </location>
</feature>
<evidence type="ECO:0000313" key="2">
    <source>
        <dbReference type="EMBL" id="KAK3271813.1"/>
    </source>
</evidence>
<feature type="region of interest" description="Disordered" evidence="1">
    <location>
        <begin position="422"/>
        <end position="453"/>
    </location>
</feature>
<feature type="region of interest" description="Disordered" evidence="1">
    <location>
        <begin position="277"/>
        <end position="358"/>
    </location>
</feature>
<feature type="region of interest" description="Disordered" evidence="1">
    <location>
        <begin position="196"/>
        <end position="264"/>
    </location>
</feature>
<feature type="compositionally biased region" description="Basic and acidic residues" evidence="1">
    <location>
        <begin position="234"/>
        <end position="246"/>
    </location>
</feature>
<feature type="compositionally biased region" description="Acidic residues" evidence="1">
    <location>
        <begin position="521"/>
        <end position="549"/>
    </location>
</feature>
<dbReference type="Proteomes" id="UP001190700">
    <property type="component" value="Unassembled WGS sequence"/>
</dbReference>
<protein>
    <submittedName>
        <fullName evidence="2">Uncharacterized protein</fullName>
    </submittedName>
</protein>
<accession>A0AAE0G5A4</accession>
<proteinExistence type="predicted"/>
<dbReference type="Pfam" id="PF02992">
    <property type="entry name" value="Transposase_21"/>
    <property type="match status" value="1"/>
</dbReference>
<feature type="compositionally biased region" description="Basic and acidic residues" evidence="1">
    <location>
        <begin position="196"/>
        <end position="211"/>
    </location>
</feature>
<feature type="compositionally biased region" description="Basic and acidic residues" evidence="1">
    <location>
        <begin position="334"/>
        <end position="347"/>
    </location>
</feature>
<dbReference type="PANTHER" id="PTHR46579">
    <property type="entry name" value="F5/8 TYPE C DOMAIN-CONTAINING PROTEIN-RELATED"/>
    <property type="match status" value="1"/>
</dbReference>
<dbReference type="EMBL" id="LGRX02009352">
    <property type="protein sequence ID" value="KAK3271813.1"/>
    <property type="molecule type" value="Genomic_DNA"/>
</dbReference>
<comment type="caution">
    <text evidence="2">The sequence shown here is derived from an EMBL/GenBank/DDBJ whole genome shotgun (WGS) entry which is preliminary data.</text>
</comment>
<dbReference type="PANTHER" id="PTHR46579:SF1">
    <property type="entry name" value="F5_8 TYPE C DOMAIN-CONTAINING PROTEIN"/>
    <property type="match status" value="1"/>
</dbReference>
<dbReference type="InterPro" id="IPR004242">
    <property type="entry name" value="Transposase_21"/>
</dbReference>
<evidence type="ECO:0000313" key="3">
    <source>
        <dbReference type="Proteomes" id="UP001190700"/>
    </source>
</evidence>
<sequence>MASKRAAHLQKGEAPPKTKMSSFKRAMLTKPPPESAAEVFRQSKPEVLKGKMAAVHDWLSTVSPSRELDHEMTAWLGESVFIHEHSPATRAEDHEDAVRICVPRQSNRPPFGLAEPTNVLFSVQEFFGYVQAISDLHEPGFKKHTWEDIFSDPLDLADDPGTVHFRQHKWLLEPPIGINLQGIVLKIRDAIASGEPYHRPPELVSDGDRRMNPQRLTPSPPAPMDEVVDMTYTEVHEPEDPPPERPTRRRMKGPVAHRNMPPTPVELAGETQEDDGAAVGITSNRDSLPPERPTRRRMKGPVAHRNMPPTPVDLAGETQEDDGAAVGITSNRDPSPRRFQHEGDANRRMKGPVARRNMPPTPVELAGETQEDDGAAVGITSNRDPLPPEIPTRRRMKGPVAHRNMPPTPVELAGETQEDDGAAVGITSNRDPLPPERPTRRRMKGPVAHRNMPPTPVELAGETQEDDGAAVGITSNRGPGMVVCDCGACHSSMRFVTMRTRSRHRTMFKQIVCLPTLPEEAVDDDEQHPDGEESDQEDADSGSLDDADADGNLPDPEAVQEELDELLDHVDPELARKVTEEIEGKLKSLENLADMDETAATSSEDTLLDLLEWNLDGNMTQESFGQLLHILKTNHPDVFSKLPDSFKQSIARFKVIDIPLLVVDLCPHGCVMFEKQFADFDFCPRCGACRWEGDKDRCGAGNAEGADDTRNAEATPSAKRGKAKCQFYHWHLKDLLQAIYSHPDVAGLMRSHATREKSEEGILEDIPDGSEWKAKQAAYPDFFKDPRNVILMLCADGATVWKDKSGVFPIYFQVLNLPPEIRKKFVNLELWGMMAGKPKNTTILYEKLVDELLELWEVGFPCWDSFTDDVFQCRAMLLAAVFDYVGLVDAMNIMGVGSFCACAKCLIRGKGKCPHLNKMLYKFCEQDPPGPAVPKTDEFIRRAGQRHVLLSTCKNAANLQEVLEEEIGETGVKFPSALSRLPYFDLSKNVILDGMHQLRNLGLYVHEALMGFDFTPGVREHARANDMHPTWWKTTRDDKGVERYSMAIGPFQIPMRAKGSKSLRSLETASKFMTELSLGRSWGQGHKKMLRPNGTNTGPKTLKCHEALKMLQAGIMSVLASWDRDEGYSKNMLEDLIGQLTVITRELTSELVDCKDVPKLQNLVDEFFKSLERDGSPDWLVINTHLLSHFPDQLLMYGPIRGTWMYVFESFNGKIRRWVKNNAYPVQSVMQGFGRYRMVHVVRGLILVLRRRREATTNPTRPPVLPFLATAPLRAPNTVVLGTQGKRHVLSRAETKALELWMHGNVPQYRKLKAKFDAYVTYCKRENHSVRRSHGARAGASRLLDVPLHMHGSDPKVWLGRPFTENEAALVEGPPHVCQSFGSVVVRGVCYRTAVVDKTKKTCQRYFRAFFSGENIKGEEIETDRYAMVDSIYKVDLAAKEYILVKGKWFPEFKQATTKRFAKLNSKYGPDNTAKVVYTYDPDDPETPWDTTDPFILAAQIEHQVVIKKHPVMKTAVVFDLKADFFECIDDDGSRPKGIFPSLSGVAAAPISVLTSPLQLQTTVLLRWQLQAVLLRWPLQVVLLRWPPHGT</sequence>
<gene>
    <name evidence="2" type="ORF">CYMTET_19855</name>
</gene>